<feature type="domain" description="MARVEL" evidence="7">
    <location>
        <begin position="28"/>
        <end position="171"/>
    </location>
</feature>
<comment type="caution">
    <text evidence="8">The sequence shown here is derived from an EMBL/GenBank/DDBJ whole genome shotgun (WGS) entry which is preliminary data.</text>
</comment>
<organism evidence="8 9">
    <name type="scientific">Trichonephila clavata</name>
    <name type="common">Joro spider</name>
    <name type="synonym">Nephila clavata</name>
    <dbReference type="NCBI Taxonomy" id="2740835"/>
    <lineage>
        <taxon>Eukaryota</taxon>
        <taxon>Metazoa</taxon>
        <taxon>Ecdysozoa</taxon>
        <taxon>Arthropoda</taxon>
        <taxon>Chelicerata</taxon>
        <taxon>Arachnida</taxon>
        <taxon>Araneae</taxon>
        <taxon>Araneomorphae</taxon>
        <taxon>Entelegynae</taxon>
        <taxon>Araneoidea</taxon>
        <taxon>Nephilidae</taxon>
        <taxon>Trichonephila</taxon>
    </lineage>
</organism>
<feature type="transmembrane region" description="Helical" evidence="6">
    <location>
        <begin position="66"/>
        <end position="90"/>
    </location>
</feature>
<evidence type="ECO:0000256" key="4">
    <source>
        <dbReference type="ARBA" id="ARBA00023136"/>
    </source>
</evidence>
<evidence type="ECO:0000256" key="6">
    <source>
        <dbReference type="SAM" id="Phobius"/>
    </source>
</evidence>
<dbReference type="GO" id="GO:0016020">
    <property type="term" value="C:membrane"/>
    <property type="evidence" value="ECO:0007669"/>
    <property type="project" value="UniProtKB-SubCell"/>
</dbReference>
<evidence type="ECO:0000256" key="5">
    <source>
        <dbReference type="PROSITE-ProRule" id="PRU00581"/>
    </source>
</evidence>
<keyword evidence="4 5" id="KW-0472">Membrane</keyword>
<evidence type="ECO:0000259" key="7">
    <source>
        <dbReference type="PROSITE" id="PS51225"/>
    </source>
</evidence>
<evidence type="ECO:0000256" key="1">
    <source>
        <dbReference type="ARBA" id="ARBA00004141"/>
    </source>
</evidence>
<feature type="transmembrane region" description="Helical" evidence="6">
    <location>
        <begin position="142"/>
        <end position="167"/>
    </location>
</feature>
<protein>
    <submittedName>
        <fullName evidence="8">Protein singles bar</fullName>
    </submittedName>
</protein>
<feature type="transmembrane region" description="Helical" evidence="6">
    <location>
        <begin position="41"/>
        <end position="60"/>
    </location>
</feature>
<dbReference type="Proteomes" id="UP000887116">
    <property type="component" value="Unassembled WGS sequence"/>
</dbReference>
<evidence type="ECO:0000313" key="9">
    <source>
        <dbReference type="Proteomes" id="UP000887116"/>
    </source>
</evidence>
<keyword evidence="2 5" id="KW-0812">Transmembrane</keyword>
<keyword evidence="3 6" id="KW-1133">Transmembrane helix</keyword>
<name>A0A8X6FYX2_TRICU</name>
<gene>
    <name evidence="8" type="primary">sing</name>
    <name evidence="8" type="ORF">TNCT_208851</name>
</gene>
<dbReference type="InterPro" id="IPR008253">
    <property type="entry name" value="Marvel"/>
</dbReference>
<proteinExistence type="predicted"/>
<dbReference type="OrthoDB" id="10044855at2759"/>
<feature type="transmembrane region" description="Helical" evidence="6">
    <location>
        <begin position="111"/>
        <end position="136"/>
    </location>
</feature>
<dbReference type="PROSITE" id="PS51225">
    <property type="entry name" value="MARVEL"/>
    <property type="match status" value="1"/>
</dbReference>
<evidence type="ECO:0000256" key="2">
    <source>
        <dbReference type="ARBA" id="ARBA00022692"/>
    </source>
</evidence>
<dbReference type="EMBL" id="BMAO01024026">
    <property type="protein sequence ID" value="GFQ92497.1"/>
    <property type="molecule type" value="Genomic_DNA"/>
</dbReference>
<evidence type="ECO:0000313" key="8">
    <source>
        <dbReference type="EMBL" id="GFQ92497.1"/>
    </source>
</evidence>
<comment type="subcellular location">
    <subcellularLocation>
        <location evidence="1">Membrane</location>
        <topology evidence="1">Multi-pass membrane protein</topology>
    </subcellularLocation>
</comment>
<accession>A0A8X6FYX2</accession>
<dbReference type="AlphaFoldDB" id="A0A8X6FYX2"/>
<reference evidence="8" key="1">
    <citation type="submission" date="2020-07" db="EMBL/GenBank/DDBJ databases">
        <title>Multicomponent nature underlies the extraordinary mechanical properties of spider dragline silk.</title>
        <authorList>
            <person name="Kono N."/>
            <person name="Nakamura H."/>
            <person name="Mori M."/>
            <person name="Yoshida Y."/>
            <person name="Ohtoshi R."/>
            <person name="Malay A.D."/>
            <person name="Moran D.A.P."/>
            <person name="Tomita M."/>
            <person name="Numata K."/>
            <person name="Arakawa K."/>
        </authorList>
    </citation>
    <scope>NUCLEOTIDE SEQUENCE</scope>
</reference>
<sequence length="177" mass="19813">MPSIPITITTATPVNHQRKLCCVLHTEFLSRQPGLCKLGELLFGGICVGLMITYGTPVWMTLGIAYPLFLVNSSAALLFTSVSLFCYLISEHTYRAIRTTVLEIFQNATASVLYAVGSAFLLMHTTFFLWPMYIIIPYFQAYPALMTAGVFGCLCSFLHAIDSYFAYKTFRSIRFTP</sequence>
<keyword evidence="9" id="KW-1185">Reference proteome</keyword>
<evidence type="ECO:0000256" key="3">
    <source>
        <dbReference type="ARBA" id="ARBA00022989"/>
    </source>
</evidence>